<gene>
    <name evidence="2" type="ORF">GCWU000323_02572</name>
</gene>
<dbReference type="Proteomes" id="UP000006233">
    <property type="component" value="Unassembled WGS sequence"/>
</dbReference>
<feature type="transmembrane region" description="Helical" evidence="1">
    <location>
        <begin position="12"/>
        <end position="35"/>
    </location>
</feature>
<dbReference type="RefSeq" id="WP_006805859.1">
    <property type="nucleotide sequence ID" value="NZ_GG700634.1"/>
</dbReference>
<comment type="caution">
    <text evidence="2">The sequence shown here is derived from an EMBL/GenBank/DDBJ whole genome shotgun (WGS) entry which is preliminary data.</text>
</comment>
<feature type="transmembrane region" description="Helical" evidence="1">
    <location>
        <begin position="97"/>
        <end position="117"/>
    </location>
</feature>
<name>C9N151_9FUSO</name>
<organism evidence="2 3">
    <name type="scientific">Leptotrichia hofstadii F0254</name>
    <dbReference type="NCBI Taxonomy" id="634994"/>
    <lineage>
        <taxon>Bacteria</taxon>
        <taxon>Fusobacteriati</taxon>
        <taxon>Fusobacteriota</taxon>
        <taxon>Fusobacteriia</taxon>
        <taxon>Fusobacteriales</taxon>
        <taxon>Leptotrichiaceae</taxon>
        <taxon>Leptotrichia</taxon>
    </lineage>
</organism>
<evidence type="ECO:0000313" key="2">
    <source>
        <dbReference type="EMBL" id="EEX73244.1"/>
    </source>
</evidence>
<keyword evidence="1" id="KW-0472">Membrane</keyword>
<proteinExistence type="predicted"/>
<reference evidence="2 3" key="1">
    <citation type="submission" date="2009-09" db="EMBL/GenBank/DDBJ databases">
        <authorList>
            <person name="Weinstock G."/>
            <person name="Sodergren E."/>
            <person name="Clifton S."/>
            <person name="Fulton L."/>
            <person name="Fulton B."/>
            <person name="Courtney L."/>
            <person name="Fronick C."/>
            <person name="Harrison M."/>
            <person name="Strong C."/>
            <person name="Farmer C."/>
            <person name="Delahaunty K."/>
            <person name="Markovic C."/>
            <person name="Hall O."/>
            <person name="Minx P."/>
            <person name="Tomlinson C."/>
            <person name="Mitreva M."/>
            <person name="Nelson J."/>
            <person name="Hou S."/>
            <person name="Wollam A."/>
            <person name="Pepin K.H."/>
            <person name="Johnson M."/>
            <person name="Bhonagiri V."/>
            <person name="Nash W.E."/>
            <person name="Warren W."/>
            <person name="Chinwalla A."/>
            <person name="Mardis E.R."/>
            <person name="Wilson R.K."/>
        </authorList>
    </citation>
    <scope>NUCLEOTIDE SEQUENCE [LARGE SCALE GENOMIC DNA]</scope>
    <source>
        <strain evidence="2 3">F0254</strain>
    </source>
</reference>
<keyword evidence="1" id="KW-0812">Transmembrane</keyword>
<dbReference type="eggNOG" id="ENOG50334K2">
    <property type="taxonomic scope" value="Bacteria"/>
</dbReference>
<evidence type="ECO:0000313" key="3">
    <source>
        <dbReference type="Proteomes" id="UP000006233"/>
    </source>
</evidence>
<dbReference type="HOGENOM" id="CLU_1335909_0_0_0"/>
<dbReference type="EMBL" id="ACVB02000029">
    <property type="protein sequence ID" value="EEX73244.1"/>
    <property type="molecule type" value="Genomic_DNA"/>
</dbReference>
<feature type="transmembrane region" description="Helical" evidence="1">
    <location>
        <begin position="158"/>
        <end position="177"/>
    </location>
</feature>
<dbReference type="STRING" id="634994.GCWU000323_02572"/>
<accession>C9N151</accession>
<sequence length="196" mass="22835">MKSENIFNKNENKLYTFLGGFLGFIIATVLCFFAAQNNIRHIIVMFLAVGIIDIGAIFGNFFGKKKKEKIREINSWNESEKIGKVKKSKFNNLYGELEINIFSIAIMCAFSYLAIYLSEVLNLAVIFEKQYPDVKFFDILIEVATNIFNIGWARRYLVIYWLFLTIFVVMFIIAIFIERRKIKKMKDGNRKAGDLF</sequence>
<protein>
    <submittedName>
        <fullName evidence="2">Uncharacterized protein</fullName>
    </submittedName>
</protein>
<dbReference type="AlphaFoldDB" id="C9N151"/>
<evidence type="ECO:0000256" key="1">
    <source>
        <dbReference type="SAM" id="Phobius"/>
    </source>
</evidence>
<keyword evidence="1" id="KW-1133">Transmembrane helix</keyword>
<feature type="transmembrane region" description="Helical" evidence="1">
    <location>
        <begin position="41"/>
        <end position="62"/>
    </location>
</feature>